<feature type="compositionally biased region" description="Low complexity" evidence="1">
    <location>
        <begin position="216"/>
        <end position="229"/>
    </location>
</feature>
<name>A0ABD0MQD3_CIRMR</name>
<gene>
    <name evidence="2" type="ORF">M9458_051902</name>
</gene>
<accession>A0ABD0MQD3</accession>
<reference evidence="2 3" key="1">
    <citation type="submission" date="2024-05" db="EMBL/GenBank/DDBJ databases">
        <title>Genome sequencing and assembly of Indian major carp, Cirrhinus mrigala (Hamilton, 1822).</title>
        <authorList>
            <person name="Mohindra V."/>
            <person name="Chowdhury L.M."/>
            <person name="Lal K."/>
            <person name="Jena J.K."/>
        </authorList>
    </citation>
    <scope>NUCLEOTIDE SEQUENCE [LARGE SCALE GENOMIC DNA]</scope>
    <source>
        <strain evidence="2">CM1030</strain>
        <tissue evidence="2">Blood</tissue>
    </source>
</reference>
<feature type="compositionally biased region" description="Basic and acidic residues" evidence="1">
    <location>
        <begin position="350"/>
        <end position="360"/>
    </location>
</feature>
<feature type="compositionally biased region" description="Pro residues" evidence="1">
    <location>
        <begin position="334"/>
        <end position="349"/>
    </location>
</feature>
<evidence type="ECO:0000256" key="1">
    <source>
        <dbReference type="SAM" id="MobiDB-lite"/>
    </source>
</evidence>
<feature type="compositionally biased region" description="Polar residues" evidence="1">
    <location>
        <begin position="1"/>
        <end position="14"/>
    </location>
</feature>
<feature type="compositionally biased region" description="Polar residues" evidence="1">
    <location>
        <begin position="130"/>
        <end position="146"/>
    </location>
</feature>
<dbReference type="Proteomes" id="UP001529510">
    <property type="component" value="Unassembled WGS sequence"/>
</dbReference>
<sequence length="382" mass="40868">MKQTWRRPGSQTSGGPHRARESHEKPPQGQPPGPTQKRAEEGPEGDHPAATMQTSQGGVAASPQVHAGSRPHQSRTGPGPGDPRAPTPSRGPAKARGARPRQATARERASTHPSIPPRSEKPPTHRRPGASSTGRGVRGNQHQTPELNPLHSGVETGKDHPGTPQQQRRPPAPDPDRMASSSSPAPSPGQRTETTGGTPVAPNLPRAGGPGPSRPGPTAARGGRNRGTPQQRDKNYPHPIQFSQLPDYRRTIDTQSWILTDGKQRPYQLKRPPDPPTRQRPPHQGRAQAACHQPSLPGGTPTRTQAPQAPAGIPARPPQQRRMQPPENNNTQEPPTPPSRPGPQPPSAEPPKKPTPRELPDAPSPYGPSHGDNKNQRPGQNR</sequence>
<feature type="compositionally biased region" description="Low complexity" evidence="1">
    <location>
        <begin position="90"/>
        <end position="103"/>
    </location>
</feature>
<organism evidence="2 3">
    <name type="scientific">Cirrhinus mrigala</name>
    <name type="common">Mrigala</name>
    <dbReference type="NCBI Taxonomy" id="683832"/>
    <lineage>
        <taxon>Eukaryota</taxon>
        <taxon>Metazoa</taxon>
        <taxon>Chordata</taxon>
        <taxon>Craniata</taxon>
        <taxon>Vertebrata</taxon>
        <taxon>Euteleostomi</taxon>
        <taxon>Actinopterygii</taxon>
        <taxon>Neopterygii</taxon>
        <taxon>Teleostei</taxon>
        <taxon>Ostariophysi</taxon>
        <taxon>Cypriniformes</taxon>
        <taxon>Cyprinidae</taxon>
        <taxon>Labeoninae</taxon>
        <taxon>Labeonini</taxon>
        <taxon>Cirrhinus</taxon>
    </lineage>
</organism>
<keyword evidence="3" id="KW-1185">Reference proteome</keyword>
<protein>
    <submittedName>
        <fullName evidence="2">Uncharacterized protein</fullName>
    </submittedName>
</protein>
<dbReference type="AlphaFoldDB" id="A0ABD0MQD3"/>
<dbReference type="EMBL" id="JAMKFB020000189">
    <property type="protein sequence ID" value="KAL0152179.1"/>
    <property type="molecule type" value="Genomic_DNA"/>
</dbReference>
<proteinExistence type="predicted"/>
<evidence type="ECO:0000313" key="3">
    <source>
        <dbReference type="Proteomes" id="UP001529510"/>
    </source>
</evidence>
<evidence type="ECO:0000313" key="2">
    <source>
        <dbReference type="EMBL" id="KAL0152179.1"/>
    </source>
</evidence>
<comment type="caution">
    <text evidence="2">The sequence shown here is derived from an EMBL/GenBank/DDBJ whole genome shotgun (WGS) entry which is preliminary data.</text>
</comment>
<feature type="compositionally biased region" description="Basic and acidic residues" evidence="1">
    <location>
        <begin position="37"/>
        <end position="47"/>
    </location>
</feature>
<feature type="compositionally biased region" description="Low complexity" evidence="1">
    <location>
        <begin position="318"/>
        <end position="333"/>
    </location>
</feature>
<feature type="region of interest" description="Disordered" evidence="1">
    <location>
        <begin position="1"/>
        <end position="382"/>
    </location>
</feature>